<accession>A0A0E0Q402</accession>
<protein>
    <submittedName>
        <fullName evidence="2">Uncharacterized protein</fullName>
    </submittedName>
</protein>
<keyword evidence="1" id="KW-1133">Transmembrane helix</keyword>
<dbReference type="AlphaFoldDB" id="A0A0E0Q402"/>
<keyword evidence="1" id="KW-0472">Membrane</keyword>
<reference evidence="2" key="2">
    <citation type="submission" date="2015-06" db="UniProtKB">
        <authorList>
            <consortium name="EnsemblPlants"/>
        </authorList>
    </citation>
    <scope>IDENTIFICATION</scope>
</reference>
<proteinExistence type="predicted"/>
<evidence type="ECO:0000256" key="1">
    <source>
        <dbReference type="SAM" id="Phobius"/>
    </source>
</evidence>
<evidence type="ECO:0000313" key="3">
    <source>
        <dbReference type="Proteomes" id="UP000008022"/>
    </source>
</evidence>
<dbReference type="Proteomes" id="UP000008022">
    <property type="component" value="Unassembled WGS sequence"/>
</dbReference>
<dbReference type="HOGENOM" id="CLU_2965053_0_0_1"/>
<evidence type="ECO:0000313" key="2">
    <source>
        <dbReference type="EnsemblPlants" id="ORUFI07G02730.1"/>
    </source>
</evidence>
<dbReference type="Gramene" id="ORUFI07G02730.1">
    <property type="protein sequence ID" value="ORUFI07G02730.1"/>
    <property type="gene ID" value="ORUFI07G02730"/>
</dbReference>
<reference evidence="3" key="1">
    <citation type="submission" date="2013-06" db="EMBL/GenBank/DDBJ databases">
        <authorList>
            <person name="Zhao Q."/>
        </authorList>
    </citation>
    <scope>NUCLEOTIDE SEQUENCE</scope>
    <source>
        <strain evidence="3">cv. W1943</strain>
    </source>
</reference>
<name>A0A0E0Q402_ORYRU</name>
<feature type="transmembrane region" description="Helical" evidence="1">
    <location>
        <begin position="34"/>
        <end position="54"/>
    </location>
</feature>
<keyword evidence="3" id="KW-1185">Reference proteome</keyword>
<organism evidence="2 3">
    <name type="scientific">Oryza rufipogon</name>
    <name type="common">Brownbeard rice</name>
    <name type="synonym">Asian wild rice</name>
    <dbReference type="NCBI Taxonomy" id="4529"/>
    <lineage>
        <taxon>Eukaryota</taxon>
        <taxon>Viridiplantae</taxon>
        <taxon>Streptophyta</taxon>
        <taxon>Embryophyta</taxon>
        <taxon>Tracheophyta</taxon>
        <taxon>Spermatophyta</taxon>
        <taxon>Magnoliopsida</taxon>
        <taxon>Liliopsida</taxon>
        <taxon>Poales</taxon>
        <taxon>Poaceae</taxon>
        <taxon>BOP clade</taxon>
        <taxon>Oryzoideae</taxon>
        <taxon>Oryzeae</taxon>
        <taxon>Oryzinae</taxon>
        <taxon>Oryza</taxon>
    </lineage>
</organism>
<sequence>MRVIDLEMLPPIGVTGGEAERPPFKERGTTSLRYASASSSFILASAFVVTIAIARRQLD</sequence>
<dbReference type="EnsemblPlants" id="ORUFI07G02730.1">
    <property type="protein sequence ID" value="ORUFI07G02730.1"/>
    <property type="gene ID" value="ORUFI07G02730"/>
</dbReference>
<keyword evidence="1" id="KW-0812">Transmembrane</keyword>